<proteinExistence type="predicted"/>
<sequence length="102" mass="12033">MVRNVRKEDIEKVDVEYIKGKYQYKKSYGTISRKNHKILFSGPVVDLQPALENIRLLVRTPENRISTESRRKLKTLEEKASNLNNFKDQGITHIIIYRCLEI</sequence>
<dbReference type="EMBL" id="BK015898">
    <property type="protein sequence ID" value="DAD72390.1"/>
    <property type="molecule type" value="Genomic_DNA"/>
</dbReference>
<reference evidence="1" key="1">
    <citation type="journal article" date="2021" name="Proc. Natl. Acad. Sci. U.S.A.">
        <title>A Catalog of Tens of Thousands of Viruses from Human Metagenomes Reveals Hidden Associations with Chronic Diseases.</title>
        <authorList>
            <person name="Tisza M.J."/>
            <person name="Buck C.B."/>
        </authorList>
    </citation>
    <scope>NUCLEOTIDE SEQUENCE</scope>
    <source>
        <strain evidence="1">CtfJc17</strain>
    </source>
</reference>
<accession>A0A8S5LR13</accession>
<name>A0A8S5LR13_9CAUD</name>
<organism evidence="1">
    <name type="scientific">Myoviridae sp. ctfJc17</name>
    <dbReference type="NCBI Taxonomy" id="2827612"/>
    <lineage>
        <taxon>Viruses</taxon>
        <taxon>Duplodnaviria</taxon>
        <taxon>Heunggongvirae</taxon>
        <taxon>Uroviricota</taxon>
        <taxon>Caudoviricetes</taxon>
    </lineage>
</organism>
<protein>
    <submittedName>
        <fullName evidence="1">Uncharacterized protein</fullName>
    </submittedName>
</protein>
<evidence type="ECO:0000313" key="1">
    <source>
        <dbReference type="EMBL" id="DAD72390.1"/>
    </source>
</evidence>